<sequence length="247" mass="28293">MPANRGLASFDNASQQKHKYQDLGQQLLREQRDKLETQLQVFQNALIAFKKQYNEELASNPQFRAEFTEICRSFGIDSLVVSSSLNGERIDEEEKYNQLGLRIIELCKLTKNLNGGIILVDELMTLINSDNGFNSAMKLKINERDILRALRELRSLGDELQLLVIGHRNYIKSTAQEISSDQNTILSAADILGYVSIGILRDNFKWKTVRCKTNLDELVSHGVLWVDSQGEDHEVKYWITSWISKQD</sequence>
<keyword evidence="4" id="KW-0813">Transport</keyword>
<keyword evidence="11" id="KW-1185">Reference proteome</keyword>
<keyword evidence="5" id="KW-0963">Cytoplasm</keyword>
<evidence type="ECO:0000256" key="6">
    <source>
        <dbReference type="ARBA" id="ARBA00022753"/>
    </source>
</evidence>
<keyword evidence="9" id="KW-0175">Coiled coil</keyword>
<evidence type="ECO:0000256" key="3">
    <source>
        <dbReference type="ARBA" id="ARBA00009834"/>
    </source>
</evidence>
<evidence type="ECO:0000256" key="9">
    <source>
        <dbReference type="SAM" id="Coils"/>
    </source>
</evidence>
<dbReference type="GO" id="GO:0000814">
    <property type="term" value="C:ESCRT II complex"/>
    <property type="evidence" value="ECO:0007669"/>
    <property type="project" value="InterPro"/>
</dbReference>
<dbReference type="InterPro" id="IPR040608">
    <property type="entry name" value="Snf8/Vps36"/>
</dbReference>
<dbReference type="Pfam" id="PF04157">
    <property type="entry name" value="EAP30"/>
    <property type="match status" value="1"/>
</dbReference>
<comment type="subcellular location">
    <subcellularLocation>
        <location evidence="2">Cytoplasm</location>
    </subcellularLocation>
    <subcellularLocation>
        <location evidence="1">Endosome membrane</location>
        <topology evidence="1">Peripheral membrane protein</topology>
    </subcellularLocation>
</comment>
<gene>
    <name evidence="10" type="ORF">BRENAR_LOCUS140</name>
</gene>
<evidence type="ECO:0000256" key="4">
    <source>
        <dbReference type="ARBA" id="ARBA00022448"/>
    </source>
</evidence>
<proteinExistence type="inferred from homology"/>
<dbReference type="GO" id="GO:0043328">
    <property type="term" value="P:protein transport to vacuole involved in ubiquitin-dependent protein catabolic process via the multivesicular body sorting pathway"/>
    <property type="evidence" value="ECO:0007669"/>
    <property type="project" value="TreeGrafter"/>
</dbReference>
<dbReference type="InterPro" id="IPR036388">
    <property type="entry name" value="WH-like_DNA-bd_sf"/>
</dbReference>
<keyword evidence="8" id="KW-0472">Membrane</keyword>
<name>A0A448YEP0_BRENA</name>
<dbReference type="InterPro" id="IPR016689">
    <property type="entry name" value="ESCRT-2_cplx_Snf8"/>
</dbReference>
<feature type="coiled-coil region" evidence="9">
    <location>
        <begin position="25"/>
        <end position="52"/>
    </location>
</feature>
<dbReference type="STRING" id="13370.A0A448YEP0"/>
<dbReference type="FunCoup" id="A0A448YEP0">
    <property type="interactions" value="652"/>
</dbReference>
<evidence type="ECO:0000256" key="5">
    <source>
        <dbReference type="ARBA" id="ARBA00022490"/>
    </source>
</evidence>
<dbReference type="InterPro" id="IPR036390">
    <property type="entry name" value="WH_DNA-bd_sf"/>
</dbReference>
<dbReference type="PANTHER" id="PTHR12806:SF0">
    <property type="entry name" value="VACUOLAR-SORTING PROTEIN SNF8"/>
    <property type="match status" value="1"/>
</dbReference>
<keyword evidence="7" id="KW-0653">Protein transport</keyword>
<evidence type="ECO:0000256" key="7">
    <source>
        <dbReference type="ARBA" id="ARBA00022927"/>
    </source>
</evidence>
<evidence type="ECO:0000256" key="2">
    <source>
        <dbReference type="ARBA" id="ARBA00004496"/>
    </source>
</evidence>
<dbReference type="OrthoDB" id="283883at2759"/>
<reference evidence="10 11" key="1">
    <citation type="submission" date="2018-12" db="EMBL/GenBank/DDBJ databases">
        <authorList>
            <person name="Tiukova I."/>
            <person name="Dainat J."/>
        </authorList>
    </citation>
    <scope>NUCLEOTIDE SEQUENCE [LARGE SCALE GENOMIC DNA]</scope>
</reference>
<comment type="similarity">
    <text evidence="3">Belongs to the SNF8 family.</text>
</comment>
<dbReference type="FunFam" id="1.10.10.10:FF:000397">
    <property type="entry name" value="Vacuolar-sorting protein SNF8"/>
    <property type="match status" value="1"/>
</dbReference>
<organism evidence="10 11">
    <name type="scientific">Brettanomyces naardenensis</name>
    <name type="common">Yeast</name>
    <dbReference type="NCBI Taxonomy" id="13370"/>
    <lineage>
        <taxon>Eukaryota</taxon>
        <taxon>Fungi</taxon>
        <taxon>Dikarya</taxon>
        <taxon>Ascomycota</taxon>
        <taxon>Saccharomycotina</taxon>
        <taxon>Pichiomycetes</taxon>
        <taxon>Pichiales</taxon>
        <taxon>Pichiaceae</taxon>
        <taxon>Brettanomyces</taxon>
    </lineage>
</organism>
<dbReference type="Gene3D" id="6.10.140.180">
    <property type="match status" value="1"/>
</dbReference>
<evidence type="ECO:0000313" key="10">
    <source>
        <dbReference type="EMBL" id="VEU19403.1"/>
    </source>
</evidence>
<dbReference type="Gene3D" id="1.10.10.10">
    <property type="entry name" value="Winged helix-like DNA-binding domain superfamily/Winged helix DNA-binding domain"/>
    <property type="match status" value="2"/>
</dbReference>
<dbReference type="AlphaFoldDB" id="A0A448YEP0"/>
<evidence type="ECO:0000313" key="11">
    <source>
        <dbReference type="Proteomes" id="UP000290900"/>
    </source>
</evidence>
<dbReference type="Proteomes" id="UP000290900">
    <property type="component" value="Unassembled WGS sequence"/>
</dbReference>
<keyword evidence="6" id="KW-0967">Endosome</keyword>
<dbReference type="SUPFAM" id="SSF46785">
    <property type="entry name" value="Winged helix' DNA-binding domain"/>
    <property type="match status" value="2"/>
</dbReference>
<evidence type="ECO:0000256" key="1">
    <source>
        <dbReference type="ARBA" id="ARBA00004481"/>
    </source>
</evidence>
<accession>A0A448YEP0</accession>
<dbReference type="EMBL" id="CAACVR010000001">
    <property type="protein sequence ID" value="VEU19403.1"/>
    <property type="molecule type" value="Genomic_DNA"/>
</dbReference>
<evidence type="ECO:0000256" key="8">
    <source>
        <dbReference type="ARBA" id="ARBA00023136"/>
    </source>
</evidence>
<dbReference type="PANTHER" id="PTHR12806">
    <property type="entry name" value="EAP30 SUBUNIT OF ELL COMPLEX"/>
    <property type="match status" value="1"/>
</dbReference>
<dbReference type="InParanoid" id="A0A448YEP0"/>
<protein>
    <submittedName>
        <fullName evidence="10">DEKNAAC100757</fullName>
    </submittedName>
</protein>